<accession>A0A841EST8</accession>
<feature type="transmembrane region" description="Helical" evidence="1">
    <location>
        <begin position="138"/>
        <end position="158"/>
    </location>
</feature>
<protein>
    <recommendedName>
        <fullName evidence="4">Zincin peptidase</fullName>
    </recommendedName>
</protein>
<feature type="transmembrane region" description="Helical" evidence="1">
    <location>
        <begin position="79"/>
        <end position="95"/>
    </location>
</feature>
<evidence type="ECO:0000313" key="3">
    <source>
        <dbReference type="Proteomes" id="UP000524404"/>
    </source>
</evidence>
<gene>
    <name evidence="2" type="ORF">HNP25_002765</name>
</gene>
<reference evidence="2 3" key="1">
    <citation type="submission" date="2020-08" db="EMBL/GenBank/DDBJ databases">
        <title>Functional genomics of gut bacteria from endangered species of beetles.</title>
        <authorList>
            <person name="Carlos-Shanley C."/>
        </authorList>
    </citation>
    <scope>NUCLEOTIDE SEQUENCE [LARGE SCALE GENOMIC DNA]</scope>
    <source>
        <strain evidence="2 3">S00070</strain>
    </source>
</reference>
<organism evidence="2 3">
    <name type="scientific">Arcicella rosea</name>
    <dbReference type="NCBI Taxonomy" id="502909"/>
    <lineage>
        <taxon>Bacteria</taxon>
        <taxon>Pseudomonadati</taxon>
        <taxon>Bacteroidota</taxon>
        <taxon>Cytophagia</taxon>
        <taxon>Cytophagales</taxon>
        <taxon>Flectobacillaceae</taxon>
        <taxon>Arcicella</taxon>
    </lineage>
</organism>
<keyword evidence="1" id="KW-0812">Transmembrane</keyword>
<evidence type="ECO:0008006" key="4">
    <source>
        <dbReference type="Google" id="ProtNLM"/>
    </source>
</evidence>
<proteinExistence type="predicted"/>
<sequence>MKKPSIDELHNPNYFSLVESFKIDEMMTFLMKELGANKSSNSKPKTGRKIIGIVLIGMICAGFGYFIGKQIVVLKLDPWQFLEAFGLLIFVLLPIHEGIHGLVFKILGAEKVGFGWTPKTLMVYAYAQKFVMSLKENAIVAVMPFIVITLALLIAFFTLPAYRILIATTFILHTYGCLGDFILIKYYFKYRHKQMFTYDDIDEEGMTYFFEKD</sequence>
<name>A0A841EST8_9BACT</name>
<dbReference type="AlphaFoldDB" id="A0A841EST8"/>
<dbReference type="InterPro" id="IPR021683">
    <property type="entry name" value="DUF3267"/>
</dbReference>
<evidence type="ECO:0000256" key="1">
    <source>
        <dbReference type="SAM" id="Phobius"/>
    </source>
</evidence>
<keyword evidence="1" id="KW-1133">Transmembrane helix</keyword>
<comment type="caution">
    <text evidence="2">The sequence shown here is derived from an EMBL/GenBank/DDBJ whole genome shotgun (WGS) entry which is preliminary data.</text>
</comment>
<keyword evidence="3" id="KW-1185">Reference proteome</keyword>
<dbReference type="Proteomes" id="UP000524404">
    <property type="component" value="Unassembled WGS sequence"/>
</dbReference>
<dbReference type="RefSeq" id="WP_184134899.1">
    <property type="nucleotide sequence ID" value="NZ_JACHKT010000019.1"/>
</dbReference>
<dbReference type="EMBL" id="JACHKT010000019">
    <property type="protein sequence ID" value="MBB6004103.1"/>
    <property type="molecule type" value="Genomic_DNA"/>
</dbReference>
<feature type="transmembrane region" description="Helical" evidence="1">
    <location>
        <begin position="164"/>
        <end position="188"/>
    </location>
</feature>
<feature type="transmembrane region" description="Helical" evidence="1">
    <location>
        <begin position="50"/>
        <end position="67"/>
    </location>
</feature>
<evidence type="ECO:0000313" key="2">
    <source>
        <dbReference type="EMBL" id="MBB6004103.1"/>
    </source>
</evidence>
<keyword evidence="1" id="KW-0472">Membrane</keyword>
<dbReference type="Pfam" id="PF11667">
    <property type="entry name" value="DUF3267"/>
    <property type="match status" value="1"/>
</dbReference>